<name>A0A8X8CYI6_POPTO</name>
<feature type="compositionally biased region" description="Acidic residues" evidence="1">
    <location>
        <begin position="110"/>
        <end position="122"/>
    </location>
</feature>
<organism evidence="3 4">
    <name type="scientific">Populus tomentosa</name>
    <name type="common">Chinese white poplar</name>
    <dbReference type="NCBI Taxonomy" id="118781"/>
    <lineage>
        <taxon>Eukaryota</taxon>
        <taxon>Viridiplantae</taxon>
        <taxon>Streptophyta</taxon>
        <taxon>Embryophyta</taxon>
        <taxon>Tracheophyta</taxon>
        <taxon>Spermatophyta</taxon>
        <taxon>Magnoliopsida</taxon>
        <taxon>eudicotyledons</taxon>
        <taxon>Gunneridae</taxon>
        <taxon>Pentapetalae</taxon>
        <taxon>rosids</taxon>
        <taxon>fabids</taxon>
        <taxon>Malpighiales</taxon>
        <taxon>Salicaceae</taxon>
        <taxon>Saliceae</taxon>
        <taxon>Populus</taxon>
    </lineage>
</organism>
<protein>
    <submittedName>
        <fullName evidence="3">Uncharacterized protein</fullName>
    </submittedName>
</protein>
<keyword evidence="2" id="KW-1133">Transmembrane helix</keyword>
<dbReference type="AlphaFoldDB" id="A0A8X8CYI6"/>
<dbReference type="EMBL" id="JAAWWB010000011">
    <property type="protein sequence ID" value="KAG6771125.1"/>
    <property type="molecule type" value="Genomic_DNA"/>
</dbReference>
<feature type="region of interest" description="Disordered" evidence="1">
    <location>
        <begin position="104"/>
        <end position="130"/>
    </location>
</feature>
<accession>A0A8X8CYI6</accession>
<dbReference type="OrthoDB" id="847710at2759"/>
<evidence type="ECO:0000256" key="2">
    <source>
        <dbReference type="SAM" id="Phobius"/>
    </source>
</evidence>
<keyword evidence="4" id="KW-1185">Reference proteome</keyword>
<comment type="caution">
    <text evidence="3">The sequence shown here is derived from an EMBL/GenBank/DDBJ whole genome shotgun (WGS) entry which is preliminary data.</text>
</comment>
<feature type="transmembrane region" description="Helical" evidence="2">
    <location>
        <begin position="161"/>
        <end position="180"/>
    </location>
</feature>
<keyword evidence="2" id="KW-0472">Membrane</keyword>
<keyword evidence="2" id="KW-0812">Transmembrane</keyword>
<evidence type="ECO:0000313" key="4">
    <source>
        <dbReference type="Proteomes" id="UP000886885"/>
    </source>
</evidence>
<gene>
    <name evidence="3" type="ORF">POTOM_022471</name>
</gene>
<evidence type="ECO:0000313" key="3">
    <source>
        <dbReference type="EMBL" id="KAG6771125.1"/>
    </source>
</evidence>
<feature type="region of interest" description="Disordered" evidence="1">
    <location>
        <begin position="1"/>
        <end position="83"/>
    </location>
</feature>
<feature type="compositionally biased region" description="Polar residues" evidence="1">
    <location>
        <begin position="61"/>
        <end position="71"/>
    </location>
</feature>
<proteinExistence type="predicted"/>
<sequence length="205" mass="23155">MAEKNNIEKTSKSHDSSQDPPLLATSSGQKSKKEEQETIRESKRRKKCPSALDKIEELAPSNPNFSFTFDTQFGGGNSQEPTPKFGSFNLVASTQERVDDTGHCFHQSSEDEEGGHQEEEEVDRQQGGVSEEGVVNASKMLRRSIDGIREIKFSSPTRAPFTYWLFFIIPFWVGLTFYYLHTLLCGRSVIRELKHEGFYGYVCAA</sequence>
<feature type="compositionally biased region" description="Basic and acidic residues" evidence="1">
    <location>
        <begin position="31"/>
        <end position="41"/>
    </location>
</feature>
<feature type="compositionally biased region" description="Basic and acidic residues" evidence="1">
    <location>
        <begin position="1"/>
        <end position="17"/>
    </location>
</feature>
<dbReference type="Proteomes" id="UP000886885">
    <property type="component" value="Chromosome 6A"/>
</dbReference>
<reference evidence="3" key="1">
    <citation type="journal article" date="2020" name="bioRxiv">
        <title>Hybrid origin of Populus tomentosa Carr. identified through genome sequencing and phylogenomic analysis.</title>
        <authorList>
            <person name="An X."/>
            <person name="Gao K."/>
            <person name="Chen Z."/>
            <person name="Li J."/>
            <person name="Yang X."/>
            <person name="Yang X."/>
            <person name="Zhou J."/>
            <person name="Guo T."/>
            <person name="Zhao T."/>
            <person name="Huang S."/>
            <person name="Miao D."/>
            <person name="Khan W.U."/>
            <person name="Rao P."/>
            <person name="Ye M."/>
            <person name="Lei B."/>
            <person name="Liao W."/>
            <person name="Wang J."/>
            <person name="Ji L."/>
            <person name="Li Y."/>
            <person name="Guo B."/>
            <person name="Mustafa N.S."/>
            <person name="Li S."/>
            <person name="Yun Q."/>
            <person name="Keller S.R."/>
            <person name="Mao J."/>
            <person name="Zhang R."/>
            <person name="Strauss S.H."/>
        </authorList>
    </citation>
    <scope>NUCLEOTIDE SEQUENCE</scope>
    <source>
        <strain evidence="3">GM15</strain>
        <tissue evidence="3">Leaf</tissue>
    </source>
</reference>
<evidence type="ECO:0000256" key="1">
    <source>
        <dbReference type="SAM" id="MobiDB-lite"/>
    </source>
</evidence>